<organism evidence="2 3">
    <name type="scientific">Lachancea mirantina</name>
    <dbReference type="NCBI Taxonomy" id="1230905"/>
    <lineage>
        <taxon>Eukaryota</taxon>
        <taxon>Fungi</taxon>
        <taxon>Dikarya</taxon>
        <taxon>Ascomycota</taxon>
        <taxon>Saccharomycotina</taxon>
        <taxon>Saccharomycetes</taxon>
        <taxon>Saccharomycetales</taxon>
        <taxon>Saccharomycetaceae</taxon>
        <taxon>Lachancea</taxon>
    </lineage>
</organism>
<dbReference type="SUPFAM" id="SSF53697">
    <property type="entry name" value="SIS domain"/>
    <property type="match status" value="1"/>
</dbReference>
<dbReference type="Proteomes" id="UP000191024">
    <property type="component" value="Chromosome F"/>
</dbReference>
<dbReference type="PANTHER" id="PTHR38418:SF2">
    <property type="entry name" value="SUGAR ISOMERASE, KPSF_GUTQ (AFU_ORTHOLOGUE AFUA_6G08860)"/>
    <property type="match status" value="1"/>
</dbReference>
<dbReference type="GO" id="GO:0097367">
    <property type="term" value="F:carbohydrate derivative binding"/>
    <property type="evidence" value="ECO:0007669"/>
    <property type="project" value="InterPro"/>
</dbReference>
<dbReference type="EMBL" id="LT598467">
    <property type="protein sequence ID" value="SCU97820.1"/>
    <property type="molecule type" value="Genomic_DNA"/>
</dbReference>
<dbReference type="PROSITE" id="PS51464">
    <property type="entry name" value="SIS"/>
    <property type="match status" value="1"/>
</dbReference>
<dbReference type="Gene3D" id="3.40.50.10490">
    <property type="entry name" value="Glucose-6-phosphate isomerase like protein, domain 1"/>
    <property type="match status" value="1"/>
</dbReference>
<dbReference type="PANTHER" id="PTHR38418">
    <property type="entry name" value="SUGAR ISOMERASE, KPSF/GUTQ (AFU_ORTHOLOGUE AFUA_6G08860)"/>
    <property type="match status" value="1"/>
</dbReference>
<dbReference type="STRING" id="1230905.A0A1G4K2H1"/>
<reference evidence="3" key="1">
    <citation type="submission" date="2016-03" db="EMBL/GenBank/DDBJ databases">
        <authorList>
            <person name="Devillers H."/>
        </authorList>
    </citation>
    <scope>NUCLEOTIDE SEQUENCE [LARGE SCALE GENOMIC DNA]</scope>
</reference>
<evidence type="ECO:0000259" key="1">
    <source>
        <dbReference type="PROSITE" id="PS51464"/>
    </source>
</evidence>
<protein>
    <submittedName>
        <fullName evidence="2">LAMI_0F11540g1_1</fullName>
    </submittedName>
</protein>
<dbReference type="InterPro" id="IPR001347">
    <property type="entry name" value="SIS_dom"/>
</dbReference>
<accession>A0A1G4K2H1</accession>
<keyword evidence="3" id="KW-1185">Reference proteome</keyword>
<dbReference type="GO" id="GO:1901135">
    <property type="term" value="P:carbohydrate derivative metabolic process"/>
    <property type="evidence" value="ECO:0007669"/>
    <property type="project" value="InterPro"/>
</dbReference>
<dbReference type="OrthoDB" id="1872003at2759"/>
<feature type="domain" description="SIS" evidence="1">
    <location>
        <begin position="46"/>
        <end position="195"/>
    </location>
</feature>
<sequence length="312" mass="34922">MPQALQNRRPVKTFSDMLYHHSRALSHVSVAYASKEDEIESLLNDLHQVLKTGKKLVFAGCGKSLKIIYKTVAMLTSLGMDAAYLHPSEALHGDMGAIRRGDAIIVCSSSGETQELVSFMKYTSSVLQPSLRVLVSSRASSTLQALADRTLLIPQPAEFQESYLQDGLQSPTVSTTLMLAVLDCLCLALSELHYEGDLERRRRFFQQMHPGGGIGKSRVALVAAAQQPEDEIVIAPRVPVVDLQDAVTEPEFLRCVVEFDCCRIAGVDYNSNFLQQRYRLWKQQAKQYPSAYDEWGLRILLDPRLSPYPNRF</sequence>
<gene>
    <name evidence="2" type="ORF">LAMI_0F11540G</name>
</gene>
<dbReference type="Pfam" id="PF01380">
    <property type="entry name" value="SIS"/>
    <property type="match status" value="1"/>
</dbReference>
<dbReference type="InterPro" id="IPR046348">
    <property type="entry name" value="SIS_dom_sf"/>
</dbReference>
<name>A0A1G4K2H1_9SACH</name>
<evidence type="ECO:0000313" key="3">
    <source>
        <dbReference type="Proteomes" id="UP000191024"/>
    </source>
</evidence>
<proteinExistence type="predicted"/>
<dbReference type="AlphaFoldDB" id="A0A1G4K2H1"/>
<evidence type="ECO:0000313" key="2">
    <source>
        <dbReference type="EMBL" id="SCU97820.1"/>
    </source>
</evidence>